<feature type="region of interest" description="Disordered" evidence="1">
    <location>
        <begin position="126"/>
        <end position="145"/>
    </location>
</feature>
<keyword evidence="2" id="KW-1133">Transmembrane helix</keyword>
<keyword evidence="4" id="KW-1185">Reference proteome</keyword>
<dbReference type="EMBL" id="VAVY01000001">
    <property type="protein sequence ID" value="TMM66393.1"/>
    <property type="molecule type" value="Genomic_DNA"/>
</dbReference>
<accession>A0ABY2VL98</accession>
<dbReference type="PANTHER" id="PTHR40940:SF1">
    <property type="entry name" value="PROTEIN BATD"/>
    <property type="match status" value="1"/>
</dbReference>
<evidence type="ECO:0000313" key="3">
    <source>
        <dbReference type="EMBL" id="TMM66393.1"/>
    </source>
</evidence>
<dbReference type="InterPro" id="IPR025738">
    <property type="entry name" value="BatD"/>
</dbReference>
<comment type="caution">
    <text evidence="3">The sequence shown here is derived from an EMBL/GenBank/DDBJ whole genome shotgun (WGS) entry which is preliminary data.</text>
</comment>
<protein>
    <submittedName>
        <fullName evidence="3">Protein BatD</fullName>
    </submittedName>
</protein>
<name>A0ABY2VL98_9PSED</name>
<dbReference type="Proteomes" id="UP000310095">
    <property type="component" value="Unassembled WGS sequence"/>
</dbReference>
<proteinExistence type="predicted"/>
<evidence type="ECO:0000313" key="4">
    <source>
        <dbReference type="Proteomes" id="UP000310095"/>
    </source>
</evidence>
<organism evidence="3 4">
    <name type="scientific">Pseudomonas protegens</name>
    <dbReference type="NCBI Taxonomy" id="380021"/>
    <lineage>
        <taxon>Bacteria</taxon>
        <taxon>Pseudomonadati</taxon>
        <taxon>Pseudomonadota</taxon>
        <taxon>Gammaproteobacteria</taxon>
        <taxon>Pseudomonadales</taxon>
        <taxon>Pseudomonadaceae</taxon>
        <taxon>Pseudomonas</taxon>
    </lineage>
</organism>
<keyword evidence="2" id="KW-0472">Membrane</keyword>
<dbReference type="RefSeq" id="WP_011061134.1">
    <property type="nucleotide sequence ID" value="NZ_CP022097.2"/>
</dbReference>
<feature type="transmembrane region" description="Helical" evidence="2">
    <location>
        <begin position="299"/>
        <end position="319"/>
    </location>
</feature>
<keyword evidence="2" id="KW-0812">Transmembrane</keyword>
<feature type="region of interest" description="Disordered" evidence="1">
    <location>
        <begin position="418"/>
        <end position="442"/>
    </location>
</feature>
<sequence>MNPVALRGLWAVALGLMLWGWQALAAEPQLRVQAQLQPDTSVMVGQTLQLQVDVLTNTWFTQAATLPELQLPGALVLAPDGEAEHLNQTLDGQPFFGMRYRYRITPQQARSFQIPPLVVRATPAQASAEQSAQTPPLAFSASQPPGFAPGETVLVADDLRLTQTLRLSTTPAAVGDTLVRELTLQADGPPGLSLPPPHTAAVAGLEAYPVAPRISNLDDGRGHISGGQRIDRLSYRIQRPGHYQLPALRIKWWNSQAHRAQVSELPALSFEATAASRYQPVFSIRDDLQALGRQNPWRISQYLVGLALLLALGVVALYLGRPWWQRGQQAWQHWRAARQAAWERSAAWAWEQVPGQLKQQPPQLGALYLWCRRSSGRLDLASLGPRLRALLQACYGPAPHAGAALEQLRQALPALHAEGTPQAPSQGHGLRPLNPRHEKDFP</sequence>
<evidence type="ECO:0000256" key="2">
    <source>
        <dbReference type="SAM" id="Phobius"/>
    </source>
</evidence>
<gene>
    <name evidence="3" type="ORF">FEF10_02750</name>
</gene>
<evidence type="ECO:0000256" key="1">
    <source>
        <dbReference type="SAM" id="MobiDB-lite"/>
    </source>
</evidence>
<reference evidence="3 4" key="1">
    <citation type="submission" date="2019-05" db="EMBL/GenBank/DDBJ databases">
        <title>Identification and Biocontrol Activity Analysis of Biocontrol Strain PF-1 Based on Genome-wide Data.</title>
        <authorList>
            <person name="Qi J."/>
        </authorList>
    </citation>
    <scope>NUCLEOTIDE SEQUENCE [LARGE SCALE GENOMIC DNA]</scope>
    <source>
        <strain evidence="3 4">PF-1</strain>
    </source>
</reference>
<dbReference type="PANTHER" id="PTHR40940">
    <property type="entry name" value="PROTEIN BATD-RELATED"/>
    <property type="match status" value="1"/>
</dbReference>